<comment type="cofactor">
    <cofactor evidence="1">
        <name>Mo-molybdopterin</name>
        <dbReference type="ChEBI" id="CHEBI:71302"/>
    </cofactor>
</comment>
<dbReference type="InterPro" id="IPR016208">
    <property type="entry name" value="Ald_Oxase/xanthine_DH-like"/>
</dbReference>
<keyword evidence="6" id="KW-0560">Oxidoreductase</keyword>
<dbReference type="GO" id="GO:0016491">
    <property type="term" value="F:oxidoreductase activity"/>
    <property type="evidence" value="ECO:0007669"/>
    <property type="project" value="UniProtKB-KW"/>
</dbReference>
<evidence type="ECO:0000256" key="5">
    <source>
        <dbReference type="ARBA" id="ARBA00022723"/>
    </source>
</evidence>
<dbReference type="GO" id="GO:0051537">
    <property type="term" value="F:2 iron, 2 sulfur cluster binding"/>
    <property type="evidence" value="ECO:0007669"/>
    <property type="project" value="UniProtKB-KW"/>
</dbReference>
<sequence length="249" mass="27814">MGQGLHTKMIRVAATELNIPIHKIHMLGTSTEQVANSTQTAASVQSDLNRGAVLEACRILNKRLEPVREKNPNASWEELICIAYFNQINLSAHGFYSRPEIDFDMKTRTGRPYAYFVSGTACSEVEIDCLTGDHQILKSDIVMDIGRSLSPSIDMGKIEGAFTQGFGWTTIEEVVYLNNGKLHSRGPGTYKIPGFQDIPIDFRVHLLKDSINPTTIYSSKRVRTPTITWYICLLCHLGGHPCLQTAKWT</sequence>
<dbReference type="Gene3D" id="3.30.365.10">
    <property type="entry name" value="Aldehyde oxidase/xanthine dehydrogenase, molybdopterin binding domain"/>
    <property type="match status" value="2"/>
</dbReference>
<evidence type="ECO:0000256" key="6">
    <source>
        <dbReference type="ARBA" id="ARBA00023002"/>
    </source>
</evidence>
<feature type="domain" description="Aldehyde oxidase/xanthine dehydrogenase second molybdopterin binding" evidence="10">
    <location>
        <begin position="1"/>
        <end position="199"/>
    </location>
</feature>
<keyword evidence="8" id="KW-0411">Iron-sulfur</keyword>
<accession>A0A6B2LEP4</accession>
<comment type="cofactor">
    <cofactor evidence="9">
        <name>[2Fe-2S] cluster</name>
        <dbReference type="ChEBI" id="CHEBI:190135"/>
    </cofactor>
</comment>
<reference evidence="11" key="1">
    <citation type="journal article" date="2020" name="J. Eukaryot. Microbiol.">
        <title>De novo Sequencing, Assembly and Annotation of the Transcriptome for the Free-Living Testate Amoeba Arcella intermedia.</title>
        <authorList>
            <person name="Ribeiro G.M."/>
            <person name="Porfirio-Sousa A.L."/>
            <person name="Maurer-Alcala X.X."/>
            <person name="Katz L.A."/>
            <person name="Lahr D.J.G."/>
        </authorList>
    </citation>
    <scope>NUCLEOTIDE SEQUENCE</scope>
</reference>
<dbReference type="InterPro" id="IPR037165">
    <property type="entry name" value="AldOxase/xan_DH_Mopterin-bd_sf"/>
</dbReference>
<dbReference type="PANTHER" id="PTHR45444">
    <property type="entry name" value="XANTHINE DEHYDROGENASE"/>
    <property type="match status" value="1"/>
</dbReference>
<evidence type="ECO:0000256" key="2">
    <source>
        <dbReference type="ARBA" id="ARBA00001974"/>
    </source>
</evidence>
<evidence type="ECO:0000313" key="11">
    <source>
        <dbReference type="EMBL" id="NDV35474.1"/>
    </source>
</evidence>
<evidence type="ECO:0000259" key="10">
    <source>
        <dbReference type="Pfam" id="PF20256"/>
    </source>
</evidence>
<keyword evidence="4" id="KW-0001">2Fe-2S</keyword>
<dbReference type="AlphaFoldDB" id="A0A6B2LEP4"/>
<evidence type="ECO:0000256" key="9">
    <source>
        <dbReference type="ARBA" id="ARBA00034078"/>
    </source>
</evidence>
<evidence type="ECO:0000256" key="3">
    <source>
        <dbReference type="ARBA" id="ARBA00006849"/>
    </source>
</evidence>
<name>A0A6B2LEP4_9EUKA</name>
<dbReference type="Pfam" id="PF20256">
    <property type="entry name" value="MoCoBD_2"/>
    <property type="match status" value="1"/>
</dbReference>
<comment type="cofactor">
    <cofactor evidence="2">
        <name>FAD</name>
        <dbReference type="ChEBI" id="CHEBI:57692"/>
    </cofactor>
</comment>
<dbReference type="SUPFAM" id="SSF56003">
    <property type="entry name" value="Molybdenum cofactor-binding domain"/>
    <property type="match status" value="1"/>
</dbReference>
<dbReference type="EMBL" id="GIBP01006505">
    <property type="protein sequence ID" value="NDV35474.1"/>
    <property type="molecule type" value="Transcribed_RNA"/>
</dbReference>
<evidence type="ECO:0000256" key="8">
    <source>
        <dbReference type="ARBA" id="ARBA00023014"/>
    </source>
</evidence>
<evidence type="ECO:0000256" key="1">
    <source>
        <dbReference type="ARBA" id="ARBA00001924"/>
    </source>
</evidence>
<dbReference type="PANTHER" id="PTHR45444:SF3">
    <property type="entry name" value="XANTHINE DEHYDROGENASE"/>
    <property type="match status" value="1"/>
</dbReference>
<protein>
    <recommendedName>
        <fullName evidence="10">Aldehyde oxidase/xanthine dehydrogenase second molybdopterin binding domain-containing protein</fullName>
    </recommendedName>
</protein>
<evidence type="ECO:0000256" key="7">
    <source>
        <dbReference type="ARBA" id="ARBA00023004"/>
    </source>
</evidence>
<proteinExistence type="inferred from homology"/>
<keyword evidence="7" id="KW-0408">Iron</keyword>
<keyword evidence="5" id="KW-0479">Metal-binding</keyword>
<dbReference type="GO" id="GO:0005506">
    <property type="term" value="F:iron ion binding"/>
    <property type="evidence" value="ECO:0007669"/>
    <property type="project" value="InterPro"/>
</dbReference>
<organism evidence="11">
    <name type="scientific">Arcella intermedia</name>
    <dbReference type="NCBI Taxonomy" id="1963864"/>
    <lineage>
        <taxon>Eukaryota</taxon>
        <taxon>Amoebozoa</taxon>
        <taxon>Tubulinea</taxon>
        <taxon>Elardia</taxon>
        <taxon>Arcellinida</taxon>
        <taxon>Sphaerothecina</taxon>
        <taxon>Arcellidae</taxon>
        <taxon>Arcella</taxon>
    </lineage>
</organism>
<evidence type="ECO:0000256" key="4">
    <source>
        <dbReference type="ARBA" id="ARBA00022714"/>
    </source>
</evidence>
<dbReference type="InterPro" id="IPR046867">
    <property type="entry name" value="AldOxase/xan_DH_MoCoBD2"/>
</dbReference>
<dbReference type="FunFam" id="3.30.365.10:FF:000002">
    <property type="entry name" value="Xanthine dehydrogenase oxidase"/>
    <property type="match status" value="1"/>
</dbReference>
<comment type="similarity">
    <text evidence="3">Belongs to the xanthine dehydrogenase family.</text>
</comment>